<dbReference type="AlphaFoldDB" id="A0A381RXB6"/>
<reference evidence="1" key="1">
    <citation type="submission" date="2018-05" db="EMBL/GenBank/DDBJ databases">
        <authorList>
            <person name="Lanie J.A."/>
            <person name="Ng W.-L."/>
            <person name="Kazmierczak K.M."/>
            <person name="Andrzejewski T.M."/>
            <person name="Davidsen T.M."/>
            <person name="Wayne K.J."/>
            <person name="Tettelin H."/>
            <person name="Glass J.I."/>
            <person name="Rusch D."/>
            <person name="Podicherti R."/>
            <person name="Tsui H.-C.T."/>
            <person name="Winkler M.E."/>
        </authorList>
    </citation>
    <scope>NUCLEOTIDE SEQUENCE</scope>
</reference>
<evidence type="ECO:0000313" key="1">
    <source>
        <dbReference type="EMBL" id="SUZ96496.1"/>
    </source>
</evidence>
<organism evidence="1">
    <name type="scientific">marine metagenome</name>
    <dbReference type="NCBI Taxonomy" id="408172"/>
    <lineage>
        <taxon>unclassified sequences</taxon>
        <taxon>metagenomes</taxon>
        <taxon>ecological metagenomes</taxon>
    </lineage>
</organism>
<sequence length="222" mass="25246">MKLFTPIMLVIIALNFHLYGQKNIDRDNHEALSETPLYPIPAEMTFEEYQDMNRRMSLAVAWSSIPVPGITHYYAGEKKKAKQLFYIGLGGLACIIAGAGSEEEKIWPDTTGNLRDNYVIHNEGQDNEKWFERIPVSMEGDVLHYDLKEVRKEPKGGGGGLIALGVLVLVGDFVYDRLWGFQKIEEKRDRVRYKYGQQLQFSIKPKMEPLAGGFGLSLNVEF</sequence>
<name>A0A381RXB6_9ZZZZ</name>
<accession>A0A381RXB6</accession>
<protein>
    <recommendedName>
        <fullName evidence="2">DUF5683 domain-containing protein</fullName>
    </recommendedName>
</protein>
<gene>
    <name evidence="1" type="ORF">METZ01_LOCUS49350</name>
</gene>
<evidence type="ECO:0008006" key="2">
    <source>
        <dbReference type="Google" id="ProtNLM"/>
    </source>
</evidence>
<proteinExistence type="predicted"/>
<dbReference type="EMBL" id="UINC01002421">
    <property type="protein sequence ID" value="SUZ96496.1"/>
    <property type="molecule type" value="Genomic_DNA"/>
</dbReference>